<keyword evidence="1" id="KW-0805">Transcription regulation</keyword>
<evidence type="ECO:0000259" key="4">
    <source>
        <dbReference type="PROSITE" id="PS50937"/>
    </source>
</evidence>
<dbReference type="SMART" id="SM00422">
    <property type="entry name" value="HTH_MERR"/>
    <property type="match status" value="1"/>
</dbReference>
<sequence length="281" mass="32036">MDIHSCLKDRSPPLPCHYSIETAAQYCGVLPATLRVWQRYGLINPERDEKGSCWYSESDLTRLHAILKKVTAGVPIALIPPYLNEPDVRPDIEGKIQRRNSSWRGLQAAILECLGEGKLPKLRRILWQFGREYPLHCLVNKVLRPIREFLATSNQGLLGQQKGLLDSIIIEYATYVMRTSRSHPETQVLLLPMQIDDPLELWLEALKLAGEGLNVELISLEVNDPDLSAFKVEHYMIWSDSTLDSRQQAKFDRWLNQGLPVMLVGKAANLKVAYKYQNGDF</sequence>
<protein>
    <submittedName>
        <fullName evidence="5">MerR family transcriptional regulator</fullName>
    </submittedName>
</protein>
<dbReference type="AlphaFoldDB" id="A0AA40X4A3"/>
<reference evidence="5" key="1">
    <citation type="submission" date="2020-11" db="EMBL/GenBank/DDBJ databases">
        <authorList>
            <person name="Lee S.D."/>
        </authorList>
    </citation>
    <scope>NUCLEOTIDE SEQUENCE</scope>
    <source>
        <strain evidence="5">SAP-2</strain>
    </source>
</reference>
<dbReference type="Pfam" id="PF22270">
    <property type="entry name" value="MlrA_helical"/>
    <property type="match status" value="1"/>
</dbReference>
<dbReference type="PROSITE" id="PS50937">
    <property type="entry name" value="HTH_MERR_2"/>
    <property type="match status" value="1"/>
</dbReference>
<gene>
    <name evidence="5" type="ORF">ITX54_17290</name>
</gene>
<name>A0AA40X4A3_9GAMM</name>
<evidence type="ECO:0000256" key="1">
    <source>
        <dbReference type="ARBA" id="ARBA00023015"/>
    </source>
</evidence>
<organism evidence="5 6">
    <name type="scientific">Rouxiella silvae</name>
    <dbReference type="NCBI Taxonomy" id="1646373"/>
    <lineage>
        <taxon>Bacteria</taxon>
        <taxon>Pseudomonadati</taxon>
        <taxon>Pseudomonadota</taxon>
        <taxon>Gammaproteobacteria</taxon>
        <taxon>Enterobacterales</taxon>
        <taxon>Yersiniaceae</taxon>
        <taxon>Rouxiella</taxon>
    </lineage>
</organism>
<dbReference type="InterPro" id="IPR000551">
    <property type="entry name" value="MerR-type_HTH_dom"/>
</dbReference>
<dbReference type="Pfam" id="PF13411">
    <property type="entry name" value="MerR_1"/>
    <property type="match status" value="1"/>
</dbReference>
<dbReference type="InterPro" id="IPR009061">
    <property type="entry name" value="DNA-bd_dom_put_sf"/>
</dbReference>
<keyword evidence="3" id="KW-0804">Transcription</keyword>
<evidence type="ECO:0000313" key="6">
    <source>
        <dbReference type="Proteomes" id="UP000705283"/>
    </source>
</evidence>
<comment type="caution">
    <text evidence="5">The sequence shown here is derived from an EMBL/GenBank/DDBJ whole genome shotgun (WGS) entry which is preliminary data.</text>
</comment>
<evidence type="ECO:0000256" key="2">
    <source>
        <dbReference type="ARBA" id="ARBA00023125"/>
    </source>
</evidence>
<keyword evidence="2" id="KW-0238">DNA-binding</keyword>
<dbReference type="EMBL" id="JADMKS010000007">
    <property type="protein sequence ID" value="MBF6638421.1"/>
    <property type="molecule type" value="Genomic_DNA"/>
</dbReference>
<accession>A0AA40X4A3</accession>
<feature type="domain" description="HTH merR-type" evidence="4">
    <location>
        <begin position="17"/>
        <end position="66"/>
    </location>
</feature>
<dbReference type="GO" id="GO:0003700">
    <property type="term" value="F:DNA-binding transcription factor activity"/>
    <property type="evidence" value="ECO:0007669"/>
    <property type="project" value="InterPro"/>
</dbReference>
<dbReference type="Proteomes" id="UP000705283">
    <property type="component" value="Unassembled WGS sequence"/>
</dbReference>
<dbReference type="PANTHER" id="PTHR30204:SF67">
    <property type="entry name" value="HTH-TYPE TRANSCRIPTIONAL REGULATOR MLRA-RELATED"/>
    <property type="match status" value="1"/>
</dbReference>
<reference evidence="5" key="2">
    <citation type="submission" date="2022-09" db="EMBL/GenBank/DDBJ databases">
        <title>Rouxiella aceris sp. nov., isolated from tree sap and emended description of the genus Rhouxiella.</title>
        <authorList>
            <person name="Kim I.S."/>
        </authorList>
    </citation>
    <scope>NUCLEOTIDE SEQUENCE</scope>
    <source>
        <strain evidence="5">SAP-2</strain>
    </source>
</reference>
<dbReference type="InterPro" id="IPR053987">
    <property type="entry name" value="MlrA-like_C"/>
</dbReference>
<dbReference type="SUPFAM" id="SSF46955">
    <property type="entry name" value="Putative DNA-binding domain"/>
    <property type="match status" value="1"/>
</dbReference>
<dbReference type="InterPro" id="IPR047057">
    <property type="entry name" value="MerR_fam"/>
</dbReference>
<dbReference type="InterPro" id="IPR053988">
    <property type="entry name" value="MlrA-like_helical"/>
</dbReference>
<dbReference type="Pfam" id="PF22267">
    <property type="entry name" value="MlrA_C"/>
    <property type="match status" value="1"/>
</dbReference>
<dbReference type="PANTHER" id="PTHR30204">
    <property type="entry name" value="REDOX-CYCLING DRUG-SENSING TRANSCRIPTIONAL ACTIVATOR SOXR"/>
    <property type="match status" value="1"/>
</dbReference>
<dbReference type="Gene3D" id="1.10.1660.10">
    <property type="match status" value="1"/>
</dbReference>
<evidence type="ECO:0000256" key="3">
    <source>
        <dbReference type="ARBA" id="ARBA00023163"/>
    </source>
</evidence>
<proteinExistence type="predicted"/>
<evidence type="ECO:0000313" key="5">
    <source>
        <dbReference type="EMBL" id="MBF6638421.1"/>
    </source>
</evidence>
<dbReference type="RefSeq" id="WP_194978470.1">
    <property type="nucleotide sequence ID" value="NZ_JADMKS010000007.1"/>
</dbReference>
<dbReference type="GO" id="GO:0003677">
    <property type="term" value="F:DNA binding"/>
    <property type="evidence" value="ECO:0007669"/>
    <property type="project" value="UniProtKB-KW"/>
</dbReference>